<reference evidence="2 3" key="1">
    <citation type="submission" date="2020-03" db="EMBL/GenBank/DDBJ databases">
        <title>Roseomonas stagni sp. nov., isolated from pond water in Japan.</title>
        <authorList>
            <person name="Furuhata K."/>
            <person name="Miyamoto H."/>
            <person name="Goto K."/>
        </authorList>
    </citation>
    <scope>NUCLEOTIDE SEQUENCE [LARGE SCALE GENOMIC DNA]</scope>
    <source>
        <strain evidence="2 3">PeD5</strain>
    </source>
</reference>
<keyword evidence="3" id="KW-1185">Reference proteome</keyword>
<comment type="caution">
    <text evidence="2">The sequence shown here is derived from an EMBL/GenBank/DDBJ whole genome shotgun (WGS) entry which is preliminary data.</text>
</comment>
<dbReference type="AlphaFoldDB" id="A0A6M1LES2"/>
<evidence type="ECO:0000313" key="2">
    <source>
        <dbReference type="EMBL" id="NGM18657.1"/>
    </source>
</evidence>
<gene>
    <name evidence="2" type="ORF">G3576_01435</name>
</gene>
<sequence>MTPIPPPTLTPEQEEEARRQAEAQAGSPVGDALEATGHAADLASIGALDVVVDAAGTVLGATVDVAKAGLEVVGGLFGAIGDL</sequence>
<evidence type="ECO:0000256" key="1">
    <source>
        <dbReference type="SAM" id="MobiDB-lite"/>
    </source>
</evidence>
<name>A0A6M1LES2_9PROT</name>
<protein>
    <submittedName>
        <fullName evidence="2">Uncharacterized protein</fullName>
    </submittedName>
</protein>
<dbReference type="RefSeq" id="WP_164692539.1">
    <property type="nucleotide sequence ID" value="NZ_JAAIKB010000001.1"/>
</dbReference>
<dbReference type="Proteomes" id="UP000475385">
    <property type="component" value="Unassembled WGS sequence"/>
</dbReference>
<feature type="region of interest" description="Disordered" evidence="1">
    <location>
        <begin position="1"/>
        <end position="33"/>
    </location>
</feature>
<dbReference type="EMBL" id="JAAIKB010000001">
    <property type="protein sequence ID" value="NGM18657.1"/>
    <property type="molecule type" value="Genomic_DNA"/>
</dbReference>
<evidence type="ECO:0000313" key="3">
    <source>
        <dbReference type="Proteomes" id="UP000475385"/>
    </source>
</evidence>
<accession>A0A6M1LES2</accession>
<proteinExistence type="predicted"/>
<organism evidence="2 3">
    <name type="scientific">Falsiroseomonas algicola</name>
    <dbReference type="NCBI Taxonomy" id="2716930"/>
    <lineage>
        <taxon>Bacteria</taxon>
        <taxon>Pseudomonadati</taxon>
        <taxon>Pseudomonadota</taxon>
        <taxon>Alphaproteobacteria</taxon>
        <taxon>Acetobacterales</taxon>
        <taxon>Roseomonadaceae</taxon>
        <taxon>Falsiroseomonas</taxon>
    </lineage>
</organism>